<evidence type="ECO:0000313" key="2">
    <source>
        <dbReference type="EMBL" id="MBB4924944.1"/>
    </source>
</evidence>
<evidence type="ECO:0000256" key="1">
    <source>
        <dbReference type="SAM" id="Phobius"/>
    </source>
</evidence>
<sequence length="84" mass="8987">MPAFRVFLFCLGIVLLLGAAVAALVHVPEPIPGMHCFAMTETRAGQAIRVCPDVRYVRHTGIAIGMAVAAVALLAGSMLRRRRS</sequence>
<dbReference type="EMBL" id="JACHJV010000001">
    <property type="protein sequence ID" value="MBB4924944.1"/>
    <property type="molecule type" value="Genomic_DNA"/>
</dbReference>
<keyword evidence="1" id="KW-0472">Membrane</keyword>
<keyword evidence="3" id="KW-1185">Reference proteome</keyword>
<dbReference type="Proteomes" id="UP000540506">
    <property type="component" value="Unassembled WGS sequence"/>
</dbReference>
<feature type="transmembrane region" description="Helical" evidence="1">
    <location>
        <begin position="62"/>
        <end position="79"/>
    </location>
</feature>
<organism evidence="2 3">
    <name type="scientific">Kitasatospora kifunensis</name>
    <name type="common">Streptomyces kifunensis</name>
    <dbReference type="NCBI Taxonomy" id="58351"/>
    <lineage>
        <taxon>Bacteria</taxon>
        <taxon>Bacillati</taxon>
        <taxon>Actinomycetota</taxon>
        <taxon>Actinomycetes</taxon>
        <taxon>Kitasatosporales</taxon>
        <taxon>Streptomycetaceae</taxon>
        <taxon>Kitasatospora</taxon>
    </lineage>
</organism>
<gene>
    <name evidence="2" type="ORF">FHR34_003937</name>
</gene>
<keyword evidence="1" id="KW-0812">Transmembrane</keyword>
<keyword evidence="1" id="KW-1133">Transmembrane helix</keyword>
<name>A0A7W7VWQ7_KITKI</name>
<comment type="caution">
    <text evidence="2">The sequence shown here is derived from an EMBL/GenBank/DDBJ whole genome shotgun (WGS) entry which is preliminary data.</text>
</comment>
<dbReference type="AlphaFoldDB" id="A0A7W7VWQ7"/>
<dbReference type="RefSeq" id="WP_184936809.1">
    <property type="nucleotide sequence ID" value="NZ_JACHJV010000001.1"/>
</dbReference>
<evidence type="ECO:0000313" key="3">
    <source>
        <dbReference type="Proteomes" id="UP000540506"/>
    </source>
</evidence>
<protein>
    <submittedName>
        <fullName evidence="2">Uncharacterized protein</fullName>
    </submittedName>
</protein>
<proteinExistence type="predicted"/>
<reference evidence="2 3" key="1">
    <citation type="submission" date="2020-08" db="EMBL/GenBank/DDBJ databases">
        <title>Sequencing the genomes of 1000 actinobacteria strains.</title>
        <authorList>
            <person name="Klenk H.-P."/>
        </authorList>
    </citation>
    <scope>NUCLEOTIDE SEQUENCE [LARGE SCALE GENOMIC DNA]</scope>
    <source>
        <strain evidence="2 3">DSM 41654</strain>
    </source>
</reference>
<accession>A0A7W7VWQ7</accession>